<dbReference type="EMBL" id="CAEZTJ010000002">
    <property type="protein sequence ID" value="CAB4559269.1"/>
    <property type="molecule type" value="Genomic_DNA"/>
</dbReference>
<dbReference type="AlphaFoldDB" id="A0A6J6D8V6"/>
<protein>
    <submittedName>
        <fullName evidence="1">Unannotated protein</fullName>
    </submittedName>
</protein>
<name>A0A6J6D8V6_9ZZZZ</name>
<sequence length="80" mass="8607">MIIDCESCALYDPSLTENEACNDCVVSVIISIDSLVTSAKRLRSEETSGEETDPATDQALALLSSRGLVPPMRFLPVNFG</sequence>
<gene>
    <name evidence="1" type="ORF">UFOPK1650_00046</name>
</gene>
<accession>A0A6J6D8V6</accession>
<organism evidence="1">
    <name type="scientific">freshwater metagenome</name>
    <dbReference type="NCBI Taxonomy" id="449393"/>
    <lineage>
        <taxon>unclassified sequences</taxon>
        <taxon>metagenomes</taxon>
        <taxon>ecological metagenomes</taxon>
    </lineage>
</organism>
<proteinExistence type="predicted"/>
<evidence type="ECO:0000313" key="1">
    <source>
        <dbReference type="EMBL" id="CAB4559269.1"/>
    </source>
</evidence>
<reference evidence="1" key="1">
    <citation type="submission" date="2020-05" db="EMBL/GenBank/DDBJ databases">
        <authorList>
            <person name="Chiriac C."/>
            <person name="Salcher M."/>
            <person name="Ghai R."/>
            <person name="Kavagutti S V."/>
        </authorList>
    </citation>
    <scope>NUCLEOTIDE SEQUENCE</scope>
</reference>